<keyword evidence="2" id="KW-1185">Reference proteome</keyword>
<accession>A0ABR1W659</accession>
<dbReference type="InterPro" id="IPR015422">
    <property type="entry name" value="PyrdxlP-dep_Trfase_small"/>
</dbReference>
<evidence type="ECO:0000313" key="2">
    <source>
        <dbReference type="Proteomes" id="UP001480595"/>
    </source>
</evidence>
<dbReference type="PANTHER" id="PTHR42699">
    <property type="match status" value="1"/>
</dbReference>
<gene>
    <name evidence="1" type="ORF">PG994_002792</name>
</gene>
<evidence type="ECO:0000313" key="1">
    <source>
        <dbReference type="EMBL" id="KAK8078985.1"/>
    </source>
</evidence>
<dbReference type="PANTHER" id="PTHR42699:SF1">
    <property type="entry name" value="CYSTATHIONINE GAMMA-SYNTHASE-RELATED"/>
    <property type="match status" value="1"/>
</dbReference>
<dbReference type="Gene3D" id="3.90.1150.10">
    <property type="entry name" value="Aspartate Aminotransferase, domain 1"/>
    <property type="match status" value="1"/>
</dbReference>
<comment type="caution">
    <text evidence="1">The sequence shown here is derived from an EMBL/GenBank/DDBJ whole genome shotgun (WGS) entry which is preliminary data.</text>
</comment>
<protein>
    <submittedName>
        <fullName evidence="1">Cystathionine gamma-synthase</fullName>
    </submittedName>
</protein>
<dbReference type="GeneID" id="92087264"/>
<dbReference type="Proteomes" id="UP001480595">
    <property type="component" value="Unassembled WGS sequence"/>
</dbReference>
<name>A0ABR1W659_9PEZI</name>
<proteinExistence type="predicted"/>
<dbReference type="EMBL" id="JAQQWL010000003">
    <property type="protein sequence ID" value="KAK8078985.1"/>
    <property type="molecule type" value="Genomic_DNA"/>
</dbReference>
<dbReference type="InterPro" id="IPR051750">
    <property type="entry name" value="Trans-sulfuration_enzymes"/>
</dbReference>
<dbReference type="SUPFAM" id="SSF53383">
    <property type="entry name" value="PLP-dependent transferases"/>
    <property type="match status" value="1"/>
</dbReference>
<organism evidence="1 2">
    <name type="scientific">Apiospora phragmitis</name>
    <dbReference type="NCBI Taxonomy" id="2905665"/>
    <lineage>
        <taxon>Eukaryota</taxon>
        <taxon>Fungi</taxon>
        <taxon>Dikarya</taxon>
        <taxon>Ascomycota</taxon>
        <taxon>Pezizomycotina</taxon>
        <taxon>Sordariomycetes</taxon>
        <taxon>Xylariomycetidae</taxon>
        <taxon>Amphisphaeriales</taxon>
        <taxon>Apiosporaceae</taxon>
        <taxon>Apiospora</taxon>
    </lineage>
</organism>
<reference evidence="1 2" key="1">
    <citation type="submission" date="2023-01" db="EMBL/GenBank/DDBJ databases">
        <title>Analysis of 21 Apiospora genomes using comparative genomics revels a genus with tremendous synthesis potential of carbohydrate active enzymes and secondary metabolites.</title>
        <authorList>
            <person name="Sorensen T."/>
        </authorList>
    </citation>
    <scope>NUCLEOTIDE SEQUENCE [LARGE SCALE GENOMIC DNA]</scope>
    <source>
        <strain evidence="1 2">CBS 135458</strain>
    </source>
</reference>
<dbReference type="InterPro" id="IPR015424">
    <property type="entry name" value="PyrdxlP-dep_Trfase"/>
</dbReference>
<sequence length="156" mass="17104">MNANAVRLVEMLTPRAGGPENNRALRRIYYLRDCPHYRARMRQAKPEKDGDGDFVVPGYGGLFTLAFASAGATRAFFDALDVAKGPSLGAETTLAQPYVQTAFPRKRAWAARYGLDEAIVRCSIGVEVEVLERVFGVAMEAAEEYFADSPGDDAEH</sequence>
<dbReference type="RefSeq" id="XP_066720056.1">
    <property type="nucleotide sequence ID" value="XM_066854201.1"/>
</dbReference>